<name>A0A178KP15_9GAMM</name>
<dbReference type="STRING" id="858640.A3K86_01285"/>
<evidence type="ECO:0000313" key="8">
    <source>
        <dbReference type="Proteomes" id="UP000078503"/>
    </source>
</evidence>
<dbReference type="RefSeq" id="WP_068326509.1">
    <property type="nucleotide sequence ID" value="NZ_LVHF01000011.1"/>
</dbReference>
<keyword evidence="5 6" id="KW-0472">Membrane</keyword>
<dbReference type="PANTHER" id="PTHR11101:SF80">
    <property type="entry name" value="PHOSPHATE TRANSPORTER"/>
    <property type="match status" value="1"/>
</dbReference>
<evidence type="ECO:0000256" key="6">
    <source>
        <dbReference type="RuleBase" id="RU363058"/>
    </source>
</evidence>
<keyword evidence="8" id="KW-1185">Reference proteome</keyword>
<feature type="transmembrane region" description="Helical" evidence="6">
    <location>
        <begin position="217"/>
        <end position="236"/>
    </location>
</feature>
<dbReference type="InterPro" id="IPR001204">
    <property type="entry name" value="Phos_transporter"/>
</dbReference>
<accession>A0A178KP15</accession>
<protein>
    <recommendedName>
        <fullName evidence="6">Phosphate transporter</fullName>
    </recommendedName>
</protein>
<comment type="caution">
    <text evidence="7">The sequence shown here is derived from an EMBL/GenBank/DDBJ whole genome shotgun (WGS) entry which is preliminary data.</text>
</comment>
<dbReference type="GO" id="GO:0035435">
    <property type="term" value="P:phosphate ion transmembrane transport"/>
    <property type="evidence" value="ECO:0007669"/>
    <property type="project" value="TreeGrafter"/>
</dbReference>
<proteinExistence type="inferred from homology"/>
<sequence>MEILANYGTMLILVAAIFGFMMAIGIGANDVANAMGTSVGSKALTVKQAIIIAMIFEFAGAYLAGGEVTDTIRKGVIETSLYAHQPEVLVYGMMSALLAAGTWLLVASYMGWPVSTTHSIIGAIIGFACVSVGTDAVDWSSVQGIVGSWLITPLISGFFAYLIFVSAQRLIFDTDNPLVNAKRFVPVYMFITALVIALVTIKKGLKHVGLHLSSGEAWVASIAVSAVVMFLGYVYISRKYTDDGTSVDSNGYAGVERVFSLLMVVTACAMAFAHGSNDVANAIGPLSAVVSTVEHMGEITAKSQIAWWILPLGGIGIVVGLATMGHKVMATVGTGITELTPSRGFAAQLATASTVVLASGTGLPISTTQTLVGAVLGVGFARGIAALNLGVVRNIVASWVVTLPAGALLAVVFFYAMQAVFG</sequence>
<evidence type="ECO:0000256" key="1">
    <source>
        <dbReference type="ARBA" id="ARBA00004141"/>
    </source>
</evidence>
<keyword evidence="2 6" id="KW-0813">Transport</keyword>
<keyword evidence="6" id="KW-0592">Phosphate transport</keyword>
<feature type="transmembrane region" description="Helical" evidence="6">
    <location>
        <begin position="396"/>
        <end position="417"/>
    </location>
</feature>
<evidence type="ECO:0000313" key="7">
    <source>
        <dbReference type="EMBL" id="OAN19037.1"/>
    </source>
</evidence>
<feature type="transmembrane region" description="Helical" evidence="6">
    <location>
        <begin position="149"/>
        <end position="167"/>
    </location>
</feature>
<dbReference type="AlphaFoldDB" id="A0A178KP15"/>
<feature type="transmembrane region" description="Helical" evidence="6">
    <location>
        <begin position="88"/>
        <end position="112"/>
    </location>
</feature>
<evidence type="ECO:0000256" key="4">
    <source>
        <dbReference type="ARBA" id="ARBA00022989"/>
    </source>
</evidence>
<feature type="transmembrane region" description="Helical" evidence="6">
    <location>
        <begin position="371"/>
        <end position="389"/>
    </location>
</feature>
<evidence type="ECO:0000256" key="3">
    <source>
        <dbReference type="ARBA" id="ARBA00022692"/>
    </source>
</evidence>
<feature type="transmembrane region" description="Helical" evidence="6">
    <location>
        <begin position="305"/>
        <end position="324"/>
    </location>
</feature>
<keyword evidence="4 6" id="KW-1133">Transmembrane helix</keyword>
<dbReference type="Proteomes" id="UP000078503">
    <property type="component" value="Unassembled WGS sequence"/>
</dbReference>
<comment type="similarity">
    <text evidence="6">Belongs to the inorganic phosphate transporter (PiT) (TC 2.A.20) family.</text>
</comment>
<dbReference type="GO" id="GO:0016020">
    <property type="term" value="C:membrane"/>
    <property type="evidence" value="ECO:0007669"/>
    <property type="project" value="UniProtKB-SubCell"/>
</dbReference>
<gene>
    <name evidence="7" type="ORF">A3K86_01285</name>
</gene>
<evidence type="ECO:0000256" key="5">
    <source>
        <dbReference type="ARBA" id="ARBA00023136"/>
    </source>
</evidence>
<dbReference type="OrthoDB" id="9779554at2"/>
<dbReference type="Pfam" id="PF01384">
    <property type="entry name" value="PHO4"/>
    <property type="match status" value="1"/>
</dbReference>
<comment type="subcellular location">
    <subcellularLocation>
        <location evidence="1 6">Membrane</location>
        <topology evidence="1 6">Multi-pass membrane protein</topology>
    </subcellularLocation>
</comment>
<feature type="transmembrane region" description="Helical" evidence="6">
    <location>
        <begin position="187"/>
        <end position="205"/>
    </location>
</feature>
<feature type="transmembrane region" description="Helical" evidence="6">
    <location>
        <begin position="7"/>
        <end position="28"/>
    </location>
</feature>
<reference evidence="7 8" key="1">
    <citation type="submission" date="2016-03" db="EMBL/GenBank/DDBJ databases">
        <title>Photobacterium proteolyticum sp. nov. a protease producing bacterium isolated from ocean sediments of Laizhou Bay.</title>
        <authorList>
            <person name="Li Y."/>
        </authorList>
    </citation>
    <scope>NUCLEOTIDE SEQUENCE [LARGE SCALE GENOMIC DNA]</scope>
    <source>
        <strain evidence="7 8">R-40508</strain>
    </source>
</reference>
<organism evidence="7 8">
    <name type="scientific">Photobacterium jeanii</name>
    <dbReference type="NCBI Taxonomy" id="858640"/>
    <lineage>
        <taxon>Bacteria</taxon>
        <taxon>Pseudomonadati</taxon>
        <taxon>Pseudomonadota</taxon>
        <taxon>Gammaproteobacteria</taxon>
        <taxon>Vibrionales</taxon>
        <taxon>Vibrionaceae</taxon>
        <taxon>Photobacterium</taxon>
    </lineage>
</organism>
<feature type="transmembrane region" description="Helical" evidence="6">
    <location>
        <begin position="48"/>
        <end position="68"/>
    </location>
</feature>
<feature type="transmembrane region" description="Helical" evidence="6">
    <location>
        <begin position="345"/>
        <end position="365"/>
    </location>
</feature>
<dbReference type="GO" id="GO:0005315">
    <property type="term" value="F:phosphate transmembrane transporter activity"/>
    <property type="evidence" value="ECO:0007669"/>
    <property type="project" value="InterPro"/>
</dbReference>
<keyword evidence="3 6" id="KW-0812">Transmembrane</keyword>
<dbReference type="EMBL" id="LVHF01000011">
    <property type="protein sequence ID" value="OAN19037.1"/>
    <property type="molecule type" value="Genomic_DNA"/>
</dbReference>
<dbReference type="PANTHER" id="PTHR11101">
    <property type="entry name" value="PHOSPHATE TRANSPORTER"/>
    <property type="match status" value="1"/>
</dbReference>
<evidence type="ECO:0000256" key="2">
    <source>
        <dbReference type="ARBA" id="ARBA00022448"/>
    </source>
</evidence>